<feature type="binding site" evidence="1">
    <location>
        <position position="9"/>
    </location>
    <ligand>
        <name>a divalent metal cation</name>
        <dbReference type="ChEBI" id="CHEBI:60240"/>
    </ligand>
</feature>
<feature type="binding site" evidence="1">
    <location>
        <position position="43"/>
    </location>
    <ligand>
        <name>a divalent metal cation</name>
        <dbReference type="ChEBI" id="CHEBI:60240"/>
    </ligand>
</feature>
<feature type="site" description="Transition state stabilizer" evidence="1">
    <location>
        <position position="35"/>
    </location>
</feature>
<dbReference type="KEGG" id="ocy:OSSY52_08030"/>
<dbReference type="Proteomes" id="UP000516361">
    <property type="component" value="Chromosome"/>
</dbReference>
<dbReference type="CDD" id="cd00554">
    <property type="entry name" value="MECDP_synthase"/>
    <property type="match status" value="1"/>
</dbReference>
<dbReference type="PANTHER" id="PTHR43181:SF1">
    <property type="entry name" value="2-C-METHYL-D-ERYTHRITOL 2,4-CYCLODIPHOSPHATE SYNTHASE, CHLOROPLASTIC"/>
    <property type="match status" value="1"/>
</dbReference>
<comment type="subunit">
    <text evidence="1">Homotrimer.</text>
</comment>
<feature type="binding site" evidence="1">
    <location>
        <position position="11"/>
    </location>
    <ligand>
        <name>a divalent metal cation</name>
        <dbReference type="ChEBI" id="CHEBI:60240"/>
    </ligand>
</feature>
<dbReference type="FunCoup" id="A0A7G1G993">
    <property type="interactions" value="330"/>
</dbReference>
<feature type="binding site" evidence="1">
    <location>
        <position position="143"/>
    </location>
    <ligand>
        <name>4-CDP-2-C-methyl-D-erythritol 2-phosphate</name>
        <dbReference type="ChEBI" id="CHEBI:57919"/>
    </ligand>
</feature>
<dbReference type="HAMAP" id="MF_00107">
    <property type="entry name" value="IspF"/>
    <property type="match status" value="1"/>
</dbReference>
<evidence type="ECO:0000313" key="5">
    <source>
        <dbReference type="Proteomes" id="UP000516361"/>
    </source>
</evidence>
<dbReference type="UniPathway" id="UPA00056">
    <property type="reaction ID" value="UER00095"/>
</dbReference>
<dbReference type="NCBIfam" id="TIGR00151">
    <property type="entry name" value="ispF"/>
    <property type="match status" value="1"/>
</dbReference>
<evidence type="ECO:0000313" key="4">
    <source>
        <dbReference type="EMBL" id="BBE30662.1"/>
    </source>
</evidence>
<comment type="catalytic activity">
    <reaction evidence="1 2">
        <text>4-CDP-2-C-methyl-D-erythritol 2-phosphate = 2-C-methyl-D-erythritol 2,4-cyclic diphosphate + CMP</text>
        <dbReference type="Rhea" id="RHEA:23864"/>
        <dbReference type="ChEBI" id="CHEBI:57919"/>
        <dbReference type="ChEBI" id="CHEBI:58483"/>
        <dbReference type="ChEBI" id="CHEBI:60377"/>
        <dbReference type="EC" id="4.6.1.12"/>
    </reaction>
</comment>
<name>A0A7G1G993_9BACT</name>
<dbReference type="EMBL" id="AP018712">
    <property type="protein sequence ID" value="BBE30662.1"/>
    <property type="molecule type" value="Genomic_DNA"/>
</dbReference>
<proteinExistence type="inferred from homology"/>
<dbReference type="InterPro" id="IPR036571">
    <property type="entry name" value="MECDP_synthase_sf"/>
</dbReference>
<dbReference type="PANTHER" id="PTHR43181">
    <property type="entry name" value="2-C-METHYL-D-ERYTHRITOL 2,4-CYCLODIPHOSPHATE SYNTHASE, CHLOROPLASTIC"/>
    <property type="match status" value="1"/>
</dbReference>
<dbReference type="RefSeq" id="WP_190615738.1">
    <property type="nucleotide sequence ID" value="NZ_AP018712.1"/>
</dbReference>
<protein>
    <recommendedName>
        <fullName evidence="1 2">2-C-methyl-D-erythritol 2,4-cyclodiphosphate synthase</fullName>
        <shortName evidence="1">MECDP-synthase</shortName>
        <shortName evidence="1">MECPP-synthase</shortName>
        <shortName evidence="1">MECPS</shortName>
        <ecNumber evidence="1 2">4.6.1.12</ecNumber>
    </recommendedName>
</protein>
<dbReference type="Pfam" id="PF02542">
    <property type="entry name" value="YgbB"/>
    <property type="match status" value="1"/>
</dbReference>
<gene>
    <name evidence="1 4" type="primary">ispF</name>
    <name evidence="4" type="ORF">OSSY52_08030</name>
</gene>
<evidence type="ECO:0000256" key="1">
    <source>
        <dbReference type="HAMAP-Rule" id="MF_00107"/>
    </source>
</evidence>
<reference evidence="4 5" key="1">
    <citation type="submission" date="2018-06" db="EMBL/GenBank/DDBJ databases">
        <title>Genome sequencing of Oceanotoga sp. sy52.</title>
        <authorList>
            <person name="Mori K."/>
        </authorList>
    </citation>
    <scope>NUCLEOTIDE SEQUENCE [LARGE SCALE GENOMIC DNA]</scope>
    <source>
        <strain evidence="5">sy52</strain>
    </source>
</reference>
<dbReference type="GO" id="GO:0046872">
    <property type="term" value="F:metal ion binding"/>
    <property type="evidence" value="ECO:0007669"/>
    <property type="project" value="UniProtKB-KW"/>
</dbReference>
<dbReference type="GO" id="GO:0019288">
    <property type="term" value="P:isopentenyl diphosphate biosynthetic process, methylerythritol 4-phosphate pathway"/>
    <property type="evidence" value="ECO:0007669"/>
    <property type="project" value="UniProtKB-UniRule"/>
</dbReference>
<feature type="binding site" evidence="1">
    <location>
        <begin position="62"/>
        <end position="66"/>
    </location>
    <ligand>
        <name>4-CDP-2-C-methyl-D-erythritol 2-phosphate</name>
        <dbReference type="ChEBI" id="CHEBI:57919"/>
    </ligand>
</feature>
<dbReference type="GO" id="GO:0016114">
    <property type="term" value="P:terpenoid biosynthetic process"/>
    <property type="evidence" value="ECO:0007669"/>
    <property type="project" value="InterPro"/>
</dbReference>
<dbReference type="GO" id="GO:0008685">
    <property type="term" value="F:2-C-methyl-D-erythritol 2,4-cyclodiphosphate synthase activity"/>
    <property type="evidence" value="ECO:0007669"/>
    <property type="project" value="UniProtKB-UniRule"/>
</dbReference>
<comment type="function">
    <text evidence="1">Involved in the biosynthesis of isopentenyl diphosphate (IPP) and dimethylallyl diphosphate (DMAPP), two major building blocks of isoprenoid compounds. Catalyzes the conversion of 4-diphosphocytidyl-2-C-methyl-D-erythritol 2-phosphate (CDP-ME2P) to 2-C-methyl-D-erythritol 2,4-cyclodiphosphate (ME-CPP) with a corresponding release of cytidine 5-monophosphate (CMP).</text>
</comment>
<accession>A0A7G1G993</accession>
<evidence type="ECO:0000259" key="3">
    <source>
        <dbReference type="Pfam" id="PF02542"/>
    </source>
</evidence>
<sequence length="161" mass="17655">MLKVGFGYDVHPLIENRKLILGGVEIENKKGLDGHSDGDVFFHAVIDGLLGLCGMGSIGELFPETQEFKDANSYELLKKTYNEINKKFNLKINNIDSTIVSKSARISNVKEKIKENTSKALNISINQINVKGKSGNTLGVAGKDEGIEVYCIILANVDEIK</sequence>
<feature type="binding site" evidence="1">
    <location>
        <begin position="35"/>
        <end position="36"/>
    </location>
    <ligand>
        <name>4-CDP-2-C-methyl-D-erythritol 2-phosphate</name>
        <dbReference type="ChEBI" id="CHEBI:57919"/>
    </ligand>
</feature>
<comment type="similarity">
    <text evidence="1 2">Belongs to the IspF family.</text>
</comment>
<keyword evidence="1 2" id="KW-0414">Isoprene biosynthesis</keyword>
<keyword evidence="1 2" id="KW-0456">Lyase</keyword>
<comment type="cofactor">
    <cofactor evidence="1">
        <name>a divalent metal cation</name>
        <dbReference type="ChEBI" id="CHEBI:60240"/>
    </cofactor>
    <text evidence="1">Binds 1 divalent metal cation per subunit.</text>
</comment>
<evidence type="ECO:0000256" key="2">
    <source>
        <dbReference type="RuleBase" id="RU004395"/>
    </source>
</evidence>
<feature type="site" description="Transition state stabilizer" evidence="1">
    <location>
        <position position="134"/>
    </location>
</feature>
<keyword evidence="1" id="KW-0479">Metal-binding</keyword>
<dbReference type="Gene3D" id="3.30.1330.50">
    <property type="entry name" value="2-C-methyl-D-erythritol 2,4-cyclodiphosphate synthase"/>
    <property type="match status" value="1"/>
</dbReference>
<dbReference type="AlphaFoldDB" id="A0A7G1G993"/>
<dbReference type="InParanoid" id="A0A7G1G993"/>
<dbReference type="SUPFAM" id="SSF69765">
    <property type="entry name" value="IpsF-like"/>
    <property type="match status" value="1"/>
</dbReference>
<feature type="binding site" evidence="1">
    <location>
        <begin position="9"/>
        <end position="11"/>
    </location>
    <ligand>
        <name>4-CDP-2-C-methyl-D-erythritol 2-phosphate</name>
        <dbReference type="ChEBI" id="CHEBI:57919"/>
    </ligand>
</feature>
<feature type="domain" description="2-C-methyl-D-erythritol 2,4-cyclodiphosphate synthase" evidence="3">
    <location>
        <begin position="3"/>
        <end position="154"/>
    </location>
</feature>
<dbReference type="EC" id="4.6.1.12" evidence="1 2"/>
<dbReference type="InterPro" id="IPR003526">
    <property type="entry name" value="MECDP_synthase"/>
</dbReference>
<organism evidence="4 5">
    <name type="scientific">Tepiditoga spiralis</name>
    <dbReference type="NCBI Taxonomy" id="2108365"/>
    <lineage>
        <taxon>Bacteria</taxon>
        <taxon>Thermotogati</taxon>
        <taxon>Thermotogota</taxon>
        <taxon>Thermotogae</taxon>
        <taxon>Petrotogales</taxon>
        <taxon>Petrotogaceae</taxon>
        <taxon>Tepiditoga</taxon>
    </lineage>
</organism>
<comment type="caution">
    <text evidence="1">Lacks conserved residue(s) required for the propagation of feature annotation.</text>
</comment>
<keyword evidence="5" id="KW-1185">Reference proteome</keyword>
<comment type="pathway">
    <text evidence="1">Isoprenoid biosynthesis; isopentenyl diphosphate biosynthesis via DXP pathway; isopentenyl diphosphate from 1-deoxy-D-xylulose 5-phosphate: step 4/6.</text>
</comment>